<keyword evidence="3" id="KW-1185">Reference proteome</keyword>
<comment type="caution">
    <text evidence="2">The sequence shown here is derived from an EMBL/GenBank/DDBJ whole genome shotgun (WGS) entry which is preliminary data.</text>
</comment>
<sequence>MKSDYRFNKLRGLRNEVLRDEIVEKTILPPKNRDLEKQPIYMQPERIRHEQPLCERFGPEGMLAGKRIKKIYDDRDLKIPWPTSRRRWRKHWRGYLFWGFILLIALTMPVIFLGPLSNTKGYPTAEMWNGTYIDGVWVYEADYKK</sequence>
<keyword evidence="1" id="KW-0472">Membrane</keyword>
<reference evidence="2 3" key="1">
    <citation type="submission" date="2019-10" db="EMBL/GenBank/DDBJ databases">
        <authorList>
            <person name="Palmer J.M."/>
        </authorList>
    </citation>
    <scope>NUCLEOTIDE SEQUENCE [LARGE SCALE GENOMIC DNA]</scope>
    <source>
        <strain evidence="2 3">TWF696</strain>
    </source>
</reference>
<dbReference type="AlphaFoldDB" id="A0AAV9UH61"/>
<accession>A0AAV9UH61</accession>
<evidence type="ECO:0000256" key="1">
    <source>
        <dbReference type="SAM" id="Phobius"/>
    </source>
</evidence>
<dbReference type="Proteomes" id="UP001375240">
    <property type="component" value="Unassembled WGS sequence"/>
</dbReference>
<protein>
    <submittedName>
        <fullName evidence="2">Uncharacterized protein</fullName>
    </submittedName>
</protein>
<feature type="transmembrane region" description="Helical" evidence="1">
    <location>
        <begin position="95"/>
        <end position="114"/>
    </location>
</feature>
<organism evidence="2 3">
    <name type="scientific">Orbilia brochopaga</name>
    <dbReference type="NCBI Taxonomy" id="3140254"/>
    <lineage>
        <taxon>Eukaryota</taxon>
        <taxon>Fungi</taxon>
        <taxon>Dikarya</taxon>
        <taxon>Ascomycota</taxon>
        <taxon>Pezizomycotina</taxon>
        <taxon>Orbiliomycetes</taxon>
        <taxon>Orbiliales</taxon>
        <taxon>Orbiliaceae</taxon>
        <taxon>Orbilia</taxon>
    </lineage>
</organism>
<name>A0AAV9UH61_9PEZI</name>
<evidence type="ECO:0000313" key="2">
    <source>
        <dbReference type="EMBL" id="KAK6341476.1"/>
    </source>
</evidence>
<keyword evidence="1" id="KW-1133">Transmembrane helix</keyword>
<dbReference type="EMBL" id="JAVHNQ010000007">
    <property type="protein sequence ID" value="KAK6341476.1"/>
    <property type="molecule type" value="Genomic_DNA"/>
</dbReference>
<evidence type="ECO:0000313" key="3">
    <source>
        <dbReference type="Proteomes" id="UP001375240"/>
    </source>
</evidence>
<keyword evidence="1" id="KW-0812">Transmembrane</keyword>
<gene>
    <name evidence="2" type="ORF">TWF696_008549</name>
</gene>
<proteinExistence type="predicted"/>